<dbReference type="Proteomes" id="UP001597201">
    <property type="component" value="Unassembled WGS sequence"/>
</dbReference>
<organism evidence="2 3">
    <name type="scientific">Namhaeicola litoreus</name>
    <dbReference type="NCBI Taxonomy" id="1052145"/>
    <lineage>
        <taxon>Bacteria</taxon>
        <taxon>Pseudomonadati</taxon>
        <taxon>Bacteroidota</taxon>
        <taxon>Flavobacteriia</taxon>
        <taxon>Flavobacteriales</taxon>
        <taxon>Flavobacteriaceae</taxon>
        <taxon>Namhaeicola</taxon>
    </lineage>
</organism>
<keyword evidence="1" id="KW-1133">Transmembrane helix</keyword>
<protein>
    <submittedName>
        <fullName evidence="2">DUF4293 domain-containing protein</fullName>
    </submittedName>
</protein>
<feature type="transmembrane region" description="Helical" evidence="1">
    <location>
        <begin position="110"/>
        <end position="130"/>
    </location>
</feature>
<dbReference type="EMBL" id="JBHTMY010000004">
    <property type="protein sequence ID" value="MFD1316746.1"/>
    <property type="molecule type" value="Genomic_DNA"/>
</dbReference>
<evidence type="ECO:0000313" key="2">
    <source>
        <dbReference type="EMBL" id="MFD1316746.1"/>
    </source>
</evidence>
<reference evidence="3" key="1">
    <citation type="journal article" date="2019" name="Int. J. Syst. Evol. Microbiol.">
        <title>The Global Catalogue of Microorganisms (GCM) 10K type strain sequencing project: providing services to taxonomists for standard genome sequencing and annotation.</title>
        <authorList>
            <consortium name="The Broad Institute Genomics Platform"/>
            <consortium name="The Broad Institute Genome Sequencing Center for Infectious Disease"/>
            <person name="Wu L."/>
            <person name="Ma J."/>
        </authorList>
    </citation>
    <scope>NUCLEOTIDE SEQUENCE [LARGE SCALE GENOMIC DNA]</scope>
    <source>
        <strain evidence="3">CCUG 61485</strain>
    </source>
</reference>
<feature type="transmembrane region" description="Helical" evidence="1">
    <location>
        <begin position="7"/>
        <end position="25"/>
    </location>
</feature>
<evidence type="ECO:0000256" key="1">
    <source>
        <dbReference type="SAM" id="Phobius"/>
    </source>
</evidence>
<keyword evidence="3" id="KW-1185">Reference proteome</keyword>
<gene>
    <name evidence="2" type="ORF">ACFQ39_14065</name>
</gene>
<keyword evidence="1" id="KW-0812">Transmembrane</keyword>
<keyword evidence="1" id="KW-0472">Membrane</keyword>
<evidence type="ECO:0000313" key="3">
    <source>
        <dbReference type="Proteomes" id="UP001597201"/>
    </source>
</evidence>
<dbReference type="Pfam" id="PF14126">
    <property type="entry name" value="DUF4293"/>
    <property type="match status" value="1"/>
</dbReference>
<sequence length="143" mass="16028">MIQRIQTLYFLMAAICSGVLSYILTTYIYNGVEFKLTELLVSENSWFVLIGGLFILSSLLSLITVFLYSNRKNQIVLTRVNILINFFLLGIIVYQLLALPGEASATEKGIGAFLPLLIIVLLSLANKAVIKDERLVKSVDRLR</sequence>
<feature type="transmembrane region" description="Helical" evidence="1">
    <location>
        <begin position="80"/>
        <end position="98"/>
    </location>
</feature>
<proteinExistence type="predicted"/>
<accession>A0ABW3Y4J3</accession>
<dbReference type="InterPro" id="IPR025635">
    <property type="entry name" value="DUF4293"/>
</dbReference>
<name>A0ABW3Y4J3_9FLAO</name>
<dbReference type="RefSeq" id="WP_377180090.1">
    <property type="nucleotide sequence ID" value="NZ_JBHTMY010000004.1"/>
</dbReference>
<feature type="transmembrane region" description="Helical" evidence="1">
    <location>
        <begin position="45"/>
        <end position="68"/>
    </location>
</feature>
<comment type="caution">
    <text evidence="2">The sequence shown here is derived from an EMBL/GenBank/DDBJ whole genome shotgun (WGS) entry which is preliminary data.</text>
</comment>